<dbReference type="InterPro" id="IPR002153">
    <property type="entry name" value="TRPC_channel"/>
</dbReference>
<dbReference type="SMART" id="SM01420">
    <property type="entry name" value="TRP_2"/>
    <property type="match status" value="1"/>
</dbReference>
<evidence type="ECO:0000256" key="2">
    <source>
        <dbReference type="ARBA" id="ARBA00022737"/>
    </source>
</evidence>
<feature type="transmembrane region" description="Helical" evidence="6">
    <location>
        <begin position="626"/>
        <end position="645"/>
    </location>
</feature>
<dbReference type="InterPro" id="IPR013555">
    <property type="entry name" value="TRP_dom"/>
</dbReference>
<evidence type="ECO:0000313" key="9">
    <source>
        <dbReference type="Proteomes" id="UP000008281"/>
    </source>
</evidence>
<dbReference type="PANTHER" id="PTHR10117">
    <property type="entry name" value="TRANSIENT RECEPTOR POTENTIAL CHANNEL"/>
    <property type="match status" value="1"/>
</dbReference>
<keyword evidence="6" id="KW-0472">Membrane</keyword>
<evidence type="ECO:0000259" key="7">
    <source>
        <dbReference type="SMART" id="SM01420"/>
    </source>
</evidence>
<evidence type="ECO:0000256" key="3">
    <source>
        <dbReference type="ARBA" id="ARBA00023065"/>
    </source>
</evidence>
<keyword evidence="4" id="KW-0407">Ion channel</keyword>
<feature type="transmembrane region" description="Helical" evidence="6">
    <location>
        <begin position="343"/>
        <end position="360"/>
    </location>
</feature>
<evidence type="ECO:0000256" key="4">
    <source>
        <dbReference type="ARBA" id="ARBA00023303"/>
    </source>
</evidence>
<feature type="transmembrane region" description="Helical" evidence="6">
    <location>
        <begin position="665"/>
        <end position="691"/>
    </location>
</feature>
<proteinExistence type="predicted"/>
<keyword evidence="6" id="KW-0812">Transmembrane</keyword>
<gene>
    <name evidence="8" type="primary">Cre-spe-41</name>
    <name evidence="8" type="ORF">CRE_25174</name>
</gene>
<dbReference type="GO" id="GO:0007338">
    <property type="term" value="P:single fertilization"/>
    <property type="evidence" value="ECO:0007669"/>
    <property type="project" value="EnsemblMetazoa"/>
</dbReference>
<keyword evidence="2" id="KW-0677">Repeat</keyword>
<dbReference type="STRING" id="31234.E3LTB9"/>
<dbReference type="GO" id="GO:0070679">
    <property type="term" value="F:inositol 1,4,5 trisphosphate binding"/>
    <property type="evidence" value="ECO:0007669"/>
    <property type="project" value="TreeGrafter"/>
</dbReference>
<dbReference type="GO" id="GO:0051480">
    <property type="term" value="P:regulation of cytosolic calcium ion concentration"/>
    <property type="evidence" value="ECO:0007669"/>
    <property type="project" value="TreeGrafter"/>
</dbReference>
<feature type="transmembrane region" description="Helical" evidence="6">
    <location>
        <begin position="402"/>
        <end position="425"/>
    </location>
</feature>
<dbReference type="FunCoup" id="E3LTB9">
    <property type="interactions" value="43"/>
</dbReference>
<feature type="transmembrane region" description="Helical" evidence="6">
    <location>
        <begin position="530"/>
        <end position="552"/>
    </location>
</feature>
<evidence type="ECO:0000256" key="6">
    <source>
        <dbReference type="SAM" id="Phobius"/>
    </source>
</evidence>
<evidence type="ECO:0000313" key="8">
    <source>
        <dbReference type="EMBL" id="EFP09591.1"/>
    </source>
</evidence>
<dbReference type="OMA" id="FWWRWFD"/>
<dbReference type="PANTHER" id="PTHR10117:SF50">
    <property type="entry name" value="ANK_REP_REGION DOMAIN-CONTAINING PROTEIN"/>
    <property type="match status" value="1"/>
</dbReference>
<dbReference type="GO" id="GO:0031260">
    <property type="term" value="C:pseudopodium membrane"/>
    <property type="evidence" value="ECO:0007669"/>
    <property type="project" value="EnsemblMetazoa"/>
</dbReference>
<keyword evidence="6" id="KW-1133">Transmembrane helix</keyword>
<sequence>MPKTRLLVVKEHLLKYRTSEGDRDEGFEGHLEWNEEDPLLLEAIAYFYKAVKNKYYSEVRSFLGYLFPSGVDDARLPNIHSLLLNTSSEESLKEALLLSIATGSRPLVEFVLALFVDCPYFERSGCANSSHFPPHMTPLMLACILNNFSIVQCLLLRGHTIQIPHFLTCLLSCFHIVPSYSIVTGECRVCKRQTLTNRSSPLLVDVMRAVSSEAFLWLATVDVFAAACTVTHDLQQLIKDDCLEHVEIYRHLEANVQRFLARVSDQAWRVEEFNVLVSNKNYCARRMSEIQSPRLQMAMDSEMRQFTCSTNSQTAIKSVFRAGHAERYWLNFGNKPKRDAWRLLRASVLMPVLVMIHAIFPNKGTTMAVPLARYIAHVTMYCFFLTAAILRPALSFYPDQSVFGYEISIRLLEIFMYVYIIGLFLEKGLMFYRVGSDVFFSFWWRWFDVFLIFSFLTSFVFFLGANSNREVFDTSSIDRMHWPSGEFALLHEIFLSISCVLAISKCFYYIQMIKGVGGSVISIGKCVGKTYTYLLIMLAIIISFSVGLNILVSPYLNRKSIKKDNTPDKITTDQYASIGTSSKNLFWSIFGYLGPSTYTTVVGNTGAEMDPVSHNLNSATLEILGALYHGIIIITVLNLMTSLLVKKADEVLDNEEMEFKYTRAAMFAEFVSWEMAAPPPFNLILVVAHLLHRNVFKRPFPSPNWGDKPETEEFDIEEMEFEYMTLATIIFNRFCASKECKFKSIWRTEFPNHDKVPTHVSFMSTGPHSFPMDNTFEGWRKRETRKMKVPNYEDYDNMGQGDKNVEVPAKATSVRGPHSFPTTKVDPLASKQTADKGIPPV</sequence>
<accession>E3LTB9</accession>
<dbReference type="Proteomes" id="UP000008281">
    <property type="component" value="Unassembled WGS sequence"/>
</dbReference>
<evidence type="ECO:0000256" key="5">
    <source>
        <dbReference type="SAM" id="MobiDB-lite"/>
    </source>
</evidence>
<dbReference type="GO" id="GO:0034703">
    <property type="term" value="C:cation channel complex"/>
    <property type="evidence" value="ECO:0007669"/>
    <property type="project" value="TreeGrafter"/>
</dbReference>
<keyword evidence="3" id="KW-0406">Ion transport</keyword>
<dbReference type="EMBL" id="DS268414">
    <property type="protein sequence ID" value="EFP09591.1"/>
    <property type="molecule type" value="Genomic_DNA"/>
</dbReference>
<name>E3LTB9_CAERE</name>
<reference evidence="8" key="1">
    <citation type="submission" date="2007-07" db="EMBL/GenBank/DDBJ databases">
        <title>PCAP assembly of the Caenorhabditis remanei genome.</title>
        <authorList>
            <consortium name="The Caenorhabditis remanei Sequencing Consortium"/>
            <person name="Wilson R.K."/>
        </authorList>
    </citation>
    <scope>NUCLEOTIDE SEQUENCE [LARGE SCALE GENOMIC DNA]</scope>
    <source>
        <strain evidence="8">PB4641</strain>
    </source>
</reference>
<dbReference type="OrthoDB" id="2373987at2759"/>
<organism evidence="9">
    <name type="scientific">Caenorhabditis remanei</name>
    <name type="common">Caenorhabditis vulgaris</name>
    <dbReference type="NCBI Taxonomy" id="31234"/>
    <lineage>
        <taxon>Eukaryota</taxon>
        <taxon>Metazoa</taxon>
        <taxon>Ecdysozoa</taxon>
        <taxon>Nematoda</taxon>
        <taxon>Chromadorea</taxon>
        <taxon>Rhabditida</taxon>
        <taxon>Rhabditina</taxon>
        <taxon>Rhabditomorpha</taxon>
        <taxon>Rhabditoidea</taxon>
        <taxon>Rhabditidae</taxon>
        <taxon>Peloderinae</taxon>
        <taxon>Caenorhabditis</taxon>
    </lineage>
</organism>
<dbReference type="HOGENOM" id="CLU_023138_0_0_1"/>
<feature type="domain" description="Transient receptor ion channel" evidence="7">
    <location>
        <begin position="185"/>
        <end position="246"/>
    </location>
</feature>
<keyword evidence="1" id="KW-0813">Transport</keyword>
<protein>
    <submittedName>
        <fullName evidence="8">CRE-SPE-41 protein</fullName>
    </submittedName>
</protein>
<feature type="transmembrane region" description="Helical" evidence="6">
    <location>
        <begin position="445"/>
        <end position="466"/>
    </location>
</feature>
<evidence type="ECO:0000256" key="1">
    <source>
        <dbReference type="ARBA" id="ARBA00022448"/>
    </source>
</evidence>
<dbReference type="InParanoid" id="E3LTB9"/>
<dbReference type="GO" id="GO:0015279">
    <property type="term" value="F:store-operated calcium channel activity"/>
    <property type="evidence" value="ECO:0007669"/>
    <property type="project" value="EnsemblMetazoa"/>
</dbReference>
<dbReference type="AlphaFoldDB" id="E3LTB9"/>
<feature type="transmembrane region" description="Helical" evidence="6">
    <location>
        <begin position="487"/>
        <end position="510"/>
    </location>
</feature>
<feature type="region of interest" description="Disordered" evidence="5">
    <location>
        <begin position="790"/>
        <end position="841"/>
    </location>
</feature>
<feature type="transmembrane region" description="Helical" evidence="6">
    <location>
        <begin position="372"/>
        <end position="390"/>
    </location>
</feature>
<dbReference type="eggNOG" id="KOG3609">
    <property type="taxonomic scope" value="Eukaryota"/>
</dbReference>
<keyword evidence="9" id="KW-1185">Reference proteome</keyword>
<dbReference type="GO" id="GO:0031410">
    <property type="term" value="C:cytoplasmic vesicle"/>
    <property type="evidence" value="ECO:0007669"/>
    <property type="project" value="EnsemblMetazoa"/>
</dbReference>